<evidence type="ECO:0000256" key="2">
    <source>
        <dbReference type="PROSITE-ProRule" id="PRU00335"/>
    </source>
</evidence>
<dbReference type="InterPro" id="IPR023772">
    <property type="entry name" value="DNA-bd_HTH_TetR-type_CS"/>
</dbReference>
<dbReference type="InterPro" id="IPR009057">
    <property type="entry name" value="Homeodomain-like_sf"/>
</dbReference>
<dbReference type="InterPro" id="IPR041586">
    <property type="entry name" value="PsrA_TetR_C"/>
</dbReference>
<evidence type="ECO:0000256" key="1">
    <source>
        <dbReference type="ARBA" id="ARBA00023125"/>
    </source>
</evidence>
<dbReference type="AlphaFoldDB" id="A0A1N7N945"/>
<proteinExistence type="predicted"/>
<dbReference type="RefSeq" id="WP_076516174.1">
    <property type="nucleotide sequence ID" value="NZ_FTOH01000006.1"/>
</dbReference>
<reference evidence="5" key="1">
    <citation type="submission" date="2017-01" db="EMBL/GenBank/DDBJ databases">
        <authorList>
            <person name="Varghese N."/>
            <person name="Submissions S."/>
        </authorList>
    </citation>
    <scope>NUCLEOTIDE SEQUENCE [LARGE SCALE GENOMIC DNA]</scope>
    <source>
        <strain evidence="5">DSM 24913</strain>
    </source>
</reference>
<protein>
    <submittedName>
        <fullName evidence="4">Transcriptional regulator, TetR family</fullName>
    </submittedName>
</protein>
<dbReference type="InterPro" id="IPR050109">
    <property type="entry name" value="HTH-type_TetR-like_transc_reg"/>
</dbReference>
<feature type="domain" description="HTH tetR-type" evidence="3">
    <location>
        <begin position="4"/>
        <end position="64"/>
    </location>
</feature>
<name>A0A1N7N945_9GAMM</name>
<dbReference type="GO" id="GO:0003700">
    <property type="term" value="F:DNA-binding transcription factor activity"/>
    <property type="evidence" value="ECO:0007669"/>
    <property type="project" value="TreeGrafter"/>
</dbReference>
<feature type="DNA-binding region" description="H-T-H motif" evidence="2">
    <location>
        <begin position="27"/>
        <end position="46"/>
    </location>
</feature>
<dbReference type="GO" id="GO:0000976">
    <property type="term" value="F:transcription cis-regulatory region binding"/>
    <property type="evidence" value="ECO:0007669"/>
    <property type="project" value="TreeGrafter"/>
</dbReference>
<dbReference type="STRING" id="484498.SAMN05421686_106264"/>
<dbReference type="Proteomes" id="UP000185639">
    <property type="component" value="Unassembled WGS sequence"/>
</dbReference>
<sequence length="213" mass="23787">MAQKDTARSILDAAEELFSERGFAETSLRNITTKADVNLAAVNYHFGSKKSLIQAVFARFLTPFVAELDKALNTCDAEQGEQPADLMSLLRLLSDTALRSGADRPERLRIFMRLLGLAYSQGQGHVRRFLRVEYGHVFRRYSDLLTRATPELSDEDRFWRVHFMLGATMFTLNGVDSLTAMAEHDFGKPTTTPDVIDQLLPFLASGLKSPAGN</sequence>
<keyword evidence="5" id="KW-1185">Reference proteome</keyword>
<evidence type="ECO:0000313" key="5">
    <source>
        <dbReference type="Proteomes" id="UP000185639"/>
    </source>
</evidence>
<dbReference type="PANTHER" id="PTHR30055">
    <property type="entry name" value="HTH-TYPE TRANSCRIPTIONAL REGULATOR RUTR"/>
    <property type="match status" value="1"/>
</dbReference>
<dbReference type="PRINTS" id="PR00455">
    <property type="entry name" value="HTHTETR"/>
</dbReference>
<dbReference type="PANTHER" id="PTHR30055:SF235">
    <property type="entry name" value="TRANSCRIPTIONAL REGULATORY PROTEIN"/>
    <property type="match status" value="1"/>
</dbReference>
<keyword evidence="1 2" id="KW-0238">DNA-binding</keyword>
<accession>A0A1N7N945</accession>
<gene>
    <name evidence="4" type="ORF">SAMN05421686_106264</name>
</gene>
<dbReference type="InterPro" id="IPR036271">
    <property type="entry name" value="Tet_transcr_reg_TetR-rel_C_sf"/>
</dbReference>
<dbReference type="SUPFAM" id="SSF48498">
    <property type="entry name" value="Tetracyclin repressor-like, C-terminal domain"/>
    <property type="match status" value="1"/>
</dbReference>
<evidence type="ECO:0000259" key="3">
    <source>
        <dbReference type="PROSITE" id="PS50977"/>
    </source>
</evidence>
<dbReference type="Pfam" id="PF00440">
    <property type="entry name" value="TetR_N"/>
    <property type="match status" value="1"/>
</dbReference>
<dbReference type="SUPFAM" id="SSF46689">
    <property type="entry name" value="Homeodomain-like"/>
    <property type="match status" value="1"/>
</dbReference>
<organism evidence="4 5">
    <name type="scientific">Thalassolituus maritimus</name>
    <dbReference type="NCBI Taxonomy" id="484498"/>
    <lineage>
        <taxon>Bacteria</taxon>
        <taxon>Pseudomonadati</taxon>
        <taxon>Pseudomonadota</taxon>
        <taxon>Gammaproteobacteria</taxon>
        <taxon>Oceanospirillales</taxon>
        <taxon>Oceanospirillaceae</taxon>
        <taxon>Thalassolituus</taxon>
    </lineage>
</organism>
<dbReference type="Gene3D" id="1.10.357.10">
    <property type="entry name" value="Tetracycline Repressor, domain 2"/>
    <property type="match status" value="1"/>
</dbReference>
<dbReference type="PROSITE" id="PS01081">
    <property type="entry name" value="HTH_TETR_1"/>
    <property type="match status" value="1"/>
</dbReference>
<dbReference type="InterPro" id="IPR001647">
    <property type="entry name" value="HTH_TetR"/>
</dbReference>
<dbReference type="OrthoDB" id="2356263at2"/>
<evidence type="ECO:0000313" key="4">
    <source>
        <dbReference type="EMBL" id="SIS94875.1"/>
    </source>
</evidence>
<dbReference type="PROSITE" id="PS50977">
    <property type="entry name" value="HTH_TETR_2"/>
    <property type="match status" value="1"/>
</dbReference>
<dbReference type="EMBL" id="FTOH01000006">
    <property type="protein sequence ID" value="SIS94875.1"/>
    <property type="molecule type" value="Genomic_DNA"/>
</dbReference>
<dbReference type="Pfam" id="PF17939">
    <property type="entry name" value="TetR_C_30"/>
    <property type="match status" value="1"/>
</dbReference>